<dbReference type="InterPro" id="IPR023198">
    <property type="entry name" value="PGP-like_dom2"/>
</dbReference>
<dbReference type="SFLD" id="SFLDS00003">
    <property type="entry name" value="Haloacid_Dehalogenase"/>
    <property type="match status" value="1"/>
</dbReference>
<proteinExistence type="inferred from homology"/>
<dbReference type="GeneID" id="100197207"/>
<organism evidence="1 2">
    <name type="scientific">Hydra vulgaris</name>
    <name type="common">Hydra</name>
    <name type="synonym">Hydra attenuata</name>
    <dbReference type="NCBI Taxonomy" id="6087"/>
    <lineage>
        <taxon>Eukaryota</taxon>
        <taxon>Metazoa</taxon>
        <taxon>Cnidaria</taxon>
        <taxon>Hydrozoa</taxon>
        <taxon>Hydroidolina</taxon>
        <taxon>Anthoathecata</taxon>
        <taxon>Aplanulata</taxon>
        <taxon>Hydridae</taxon>
        <taxon>Hydra</taxon>
    </lineage>
</organism>
<dbReference type="InterPro" id="IPR006323">
    <property type="entry name" value="Phosphonoacetald_hydro"/>
</dbReference>
<accession>A0ABM4D301</accession>
<dbReference type="HAMAP" id="MF_01375">
    <property type="entry name" value="PhnX"/>
    <property type="match status" value="1"/>
</dbReference>
<dbReference type="Proteomes" id="UP001652625">
    <property type="component" value="Chromosome 12"/>
</dbReference>
<dbReference type="NCBIfam" id="TIGR01422">
    <property type="entry name" value="phosphonatase"/>
    <property type="match status" value="1"/>
</dbReference>
<dbReference type="SFLD" id="SFLDG01129">
    <property type="entry name" value="C1.5:_HAD__Beta-PGM__Phosphata"/>
    <property type="match status" value="1"/>
</dbReference>
<name>A0ABM4D301_HYDVU</name>
<dbReference type="SUPFAM" id="SSF56784">
    <property type="entry name" value="HAD-like"/>
    <property type="match status" value="1"/>
</dbReference>
<dbReference type="InterPro" id="IPR050155">
    <property type="entry name" value="HAD-like_hydrolase_sf"/>
</dbReference>
<evidence type="ECO:0000313" key="1">
    <source>
        <dbReference type="Proteomes" id="UP001652625"/>
    </source>
</evidence>
<dbReference type="Gene3D" id="1.10.150.240">
    <property type="entry name" value="Putative phosphatase, domain 2"/>
    <property type="match status" value="1"/>
</dbReference>
<dbReference type="GO" id="GO:0016787">
    <property type="term" value="F:hydrolase activity"/>
    <property type="evidence" value="ECO:0007669"/>
    <property type="project" value="UniProtKB-KW"/>
</dbReference>
<protein>
    <submittedName>
        <fullName evidence="2">Phosphonoacetaldehyde hydrolase</fullName>
    </submittedName>
</protein>
<evidence type="ECO:0000313" key="2">
    <source>
        <dbReference type="RefSeq" id="XP_065668627.1"/>
    </source>
</evidence>
<dbReference type="InterPro" id="IPR036412">
    <property type="entry name" value="HAD-like_sf"/>
</dbReference>
<dbReference type="Gene3D" id="3.40.50.1000">
    <property type="entry name" value="HAD superfamily/HAD-like"/>
    <property type="match status" value="1"/>
</dbReference>
<dbReference type="InterPro" id="IPR023214">
    <property type="entry name" value="HAD_sf"/>
</dbReference>
<dbReference type="PANTHER" id="PTHR43434">
    <property type="entry name" value="PHOSPHOGLYCOLATE PHOSPHATASE"/>
    <property type="match status" value="1"/>
</dbReference>
<dbReference type="PANTHER" id="PTHR43434:SF19">
    <property type="entry name" value="PHOSPHONOACETALDEHYDE HYDROLASE"/>
    <property type="match status" value="1"/>
</dbReference>
<reference evidence="2" key="1">
    <citation type="submission" date="2025-08" db="UniProtKB">
        <authorList>
            <consortium name="RefSeq"/>
        </authorList>
    </citation>
    <scope>IDENTIFICATION</scope>
</reference>
<dbReference type="RefSeq" id="XP_065668627.1">
    <property type="nucleotide sequence ID" value="XM_065812555.1"/>
</dbReference>
<dbReference type="Pfam" id="PF00702">
    <property type="entry name" value="Hydrolase"/>
    <property type="match status" value="1"/>
</dbReference>
<keyword evidence="2" id="KW-0378">Hydrolase</keyword>
<sequence length="333" mass="37494">MAHSFAAQRVFRHYVNLLSKRYINNAIAASEVVLAKSDTLARPLHRQQGDILTNSRTEFRTIHRYQGKIKGVVLDWSGTVIDCGVYAPAVVFVEVFQNQGVPITIEEARQPMGMHKRVHIQKITEIEAVRKRWFQKFGRFPNNDDVEKMFQDFVPLQLACLGNYAEMIDGAVDTVKYMQKSMKLKVGSSTGFTMAMVDVLKEYASRAGYNPDAIVAADEVPQARPFPYMVWMNCIRMDVSPIQAVVKVDDTADGVREGVLAGCWSVGLARTGNYVALNQKEINELSKEDYERLLKKSYEILSNAGAHYVIDTINDLPVVIDDINRRLASGEQP</sequence>
<keyword evidence="1" id="KW-1185">Reference proteome</keyword>
<gene>
    <name evidence="2" type="primary">LOC100197207</name>
</gene>